<dbReference type="InterPro" id="IPR005119">
    <property type="entry name" value="LysR_subst-bd"/>
</dbReference>
<dbReference type="Proteomes" id="UP000323221">
    <property type="component" value="Unassembled WGS sequence"/>
</dbReference>
<evidence type="ECO:0000256" key="1">
    <source>
        <dbReference type="ARBA" id="ARBA00009437"/>
    </source>
</evidence>
<evidence type="ECO:0000313" key="8">
    <source>
        <dbReference type="Proteomes" id="UP000323221"/>
    </source>
</evidence>
<dbReference type="GO" id="GO:0032993">
    <property type="term" value="C:protein-DNA complex"/>
    <property type="evidence" value="ECO:0007669"/>
    <property type="project" value="TreeGrafter"/>
</dbReference>
<feature type="region of interest" description="Disordered" evidence="5">
    <location>
        <begin position="167"/>
        <end position="232"/>
    </location>
</feature>
<dbReference type="EMBL" id="VOIR01000012">
    <property type="protein sequence ID" value="KAA6435136.1"/>
    <property type="molecule type" value="Genomic_DNA"/>
</dbReference>
<comment type="caution">
    <text evidence="7">The sequence shown here is derived from an EMBL/GenBank/DDBJ whole genome shotgun (WGS) entry which is preliminary data.</text>
</comment>
<dbReference type="GO" id="GO:0003700">
    <property type="term" value="F:DNA-binding transcription factor activity"/>
    <property type="evidence" value="ECO:0007669"/>
    <property type="project" value="TreeGrafter"/>
</dbReference>
<keyword evidence="3" id="KW-0238">DNA-binding</keyword>
<keyword evidence="2" id="KW-0805">Transcription regulation</keyword>
<dbReference type="Pfam" id="PF03466">
    <property type="entry name" value="LysR_substrate"/>
    <property type="match status" value="1"/>
</dbReference>
<dbReference type="OrthoDB" id="3388207at2"/>
<reference evidence="7 8" key="1">
    <citation type="submission" date="2019-08" db="EMBL/GenBank/DDBJ databases">
        <title>Agrococcus lahaulensis sp. nov., isolated from a cold desert of the Indian Himalayas.</title>
        <authorList>
            <person name="Qu J.H."/>
        </authorList>
    </citation>
    <scope>NUCLEOTIDE SEQUENCE [LARGE SCALE GENOMIC DNA]</scope>
    <source>
        <strain evidence="7 8">NS18</strain>
    </source>
</reference>
<keyword evidence="8" id="KW-1185">Reference proteome</keyword>
<proteinExistence type="inferred from homology"/>
<feature type="domain" description="LysR substrate-binding" evidence="6">
    <location>
        <begin position="16"/>
        <end position="101"/>
    </location>
</feature>
<dbReference type="RefSeq" id="WP_146355735.1">
    <property type="nucleotide sequence ID" value="NZ_VOIR01000012.1"/>
</dbReference>
<dbReference type="Gene3D" id="3.40.190.290">
    <property type="match status" value="1"/>
</dbReference>
<dbReference type="Gene3D" id="3.40.190.10">
    <property type="entry name" value="Periplasmic binding protein-like II"/>
    <property type="match status" value="2"/>
</dbReference>
<feature type="compositionally biased region" description="Basic and acidic residues" evidence="5">
    <location>
        <begin position="179"/>
        <end position="189"/>
    </location>
</feature>
<keyword evidence="4" id="KW-0804">Transcription</keyword>
<dbReference type="GO" id="GO:0003677">
    <property type="term" value="F:DNA binding"/>
    <property type="evidence" value="ECO:0007669"/>
    <property type="project" value="UniProtKB-KW"/>
</dbReference>
<comment type="similarity">
    <text evidence="1">Belongs to the LysR transcriptional regulatory family.</text>
</comment>
<dbReference type="AlphaFoldDB" id="A0A5M8QK60"/>
<evidence type="ECO:0000256" key="2">
    <source>
        <dbReference type="ARBA" id="ARBA00023015"/>
    </source>
</evidence>
<gene>
    <name evidence="7" type="ORF">FQ330_05090</name>
</gene>
<evidence type="ECO:0000256" key="4">
    <source>
        <dbReference type="ARBA" id="ARBA00023163"/>
    </source>
</evidence>
<evidence type="ECO:0000256" key="5">
    <source>
        <dbReference type="SAM" id="MobiDB-lite"/>
    </source>
</evidence>
<protein>
    <submittedName>
        <fullName evidence="7">LysR family transcriptional regulator</fullName>
    </submittedName>
</protein>
<dbReference type="PANTHER" id="PTHR30346">
    <property type="entry name" value="TRANSCRIPTIONAL DUAL REGULATOR HCAR-RELATED"/>
    <property type="match status" value="1"/>
</dbReference>
<organism evidence="7 8">
    <name type="scientific">Agrococcus sediminis</name>
    <dbReference type="NCBI Taxonomy" id="2599924"/>
    <lineage>
        <taxon>Bacteria</taxon>
        <taxon>Bacillati</taxon>
        <taxon>Actinomycetota</taxon>
        <taxon>Actinomycetes</taxon>
        <taxon>Micrococcales</taxon>
        <taxon>Microbacteriaceae</taxon>
        <taxon>Agrococcus</taxon>
    </lineage>
</organism>
<name>A0A5M8QK60_9MICO</name>
<accession>A0A5M8QK60</accession>
<dbReference type="SUPFAM" id="SSF53850">
    <property type="entry name" value="Periplasmic binding protein-like II"/>
    <property type="match status" value="1"/>
</dbReference>
<evidence type="ECO:0000313" key="7">
    <source>
        <dbReference type="EMBL" id="KAA6435136.1"/>
    </source>
</evidence>
<evidence type="ECO:0000259" key="6">
    <source>
        <dbReference type="Pfam" id="PF03466"/>
    </source>
</evidence>
<evidence type="ECO:0000256" key="3">
    <source>
        <dbReference type="ARBA" id="ARBA00023125"/>
    </source>
</evidence>
<sequence length="232" mass="24333">MQRFRLGGVPGVTPAKWMRVWAERVPDVPIELVELGEADAPAALREGRVDAVLARLPLAGDDLHAVPLYDELPVVVSAKGHPIVAFETVTLADLEGEPLLADEGMTSAQLLEVVASGAGLAIVPMSVARALGGPDTRHRVVTDAPPTTVALAWLRANDSPLHQELIGIARGRRAGSSRGAEREGGRHSVEPGNAATGAKPRPSKPKPTPTPGRPRRRGGHGRSGRPGPGGRR</sequence>
<feature type="compositionally biased region" description="Basic residues" evidence="5">
    <location>
        <begin position="213"/>
        <end position="223"/>
    </location>
</feature>
<dbReference type="PANTHER" id="PTHR30346:SF0">
    <property type="entry name" value="HCA OPERON TRANSCRIPTIONAL ACTIVATOR HCAR"/>
    <property type="match status" value="1"/>
</dbReference>